<comment type="caution">
    <text evidence="1">The sequence shown here is derived from an EMBL/GenBank/DDBJ whole genome shotgun (WGS) entry which is preliminary data.</text>
</comment>
<dbReference type="Proteomes" id="UP000710849">
    <property type="component" value="Unassembled WGS sequence"/>
</dbReference>
<dbReference type="RefSeq" id="XP_038733996.1">
    <property type="nucleotide sequence ID" value="XM_038875639.1"/>
</dbReference>
<gene>
    <name evidence="1" type="ORF">EAE97_005127</name>
</gene>
<sequence length="272" mass="30900">MAANKMNWPFEDQMASIDATVAILTPNEDAIRRAASLQGNSIAKQESEALRVALQKAADNNGKPCAWVEKLIDRSIPLNAISMQPSWGFVVLRDAKTEFSNEDWEVFLQKLETTFFEGVSWLVGGEQINQTRKLFWQDQFVDENDHEGLHRAFQDVVRLSPGLQKQIIQNTFLLITPEVVASFESSSITPWIWAFDTTFDPSAPIQADSVTKFDGRLKVASTSVFTWFYAARKEEIYGMNQFWECAQKQPDQVWKVATELGLYHDPLVSLTK</sequence>
<organism evidence="1 2">
    <name type="scientific">Botrytis byssoidea</name>
    <dbReference type="NCBI Taxonomy" id="139641"/>
    <lineage>
        <taxon>Eukaryota</taxon>
        <taxon>Fungi</taxon>
        <taxon>Dikarya</taxon>
        <taxon>Ascomycota</taxon>
        <taxon>Pezizomycotina</taxon>
        <taxon>Leotiomycetes</taxon>
        <taxon>Helotiales</taxon>
        <taxon>Sclerotiniaceae</taxon>
        <taxon>Botrytis</taxon>
    </lineage>
</organism>
<name>A0A9P5ILV9_9HELO</name>
<dbReference type="AlphaFoldDB" id="A0A9P5ILV9"/>
<proteinExistence type="predicted"/>
<dbReference type="EMBL" id="RCSW01000008">
    <property type="protein sequence ID" value="KAF7946089.1"/>
    <property type="molecule type" value="Genomic_DNA"/>
</dbReference>
<evidence type="ECO:0000313" key="2">
    <source>
        <dbReference type="Proteomes" id="UP000710849"/>
    </source>
</evidence>
<evidence type="ECO:0000313" key="1">
    <source>
        <dbReference type="EMBL" id="KAF7946089.1"/>
    </source>
</evidence>
<accession>A0A9P5ILV9</accession>
<dbReference type="GeneID" id="62148716"/>
<keyword evidence="2" id="KW-1185">Reference proteome</keyword>
<protein>
    <submittedName>
        <fullName evidence="1">Uncharacterized protein</fullName>
    </submittedName>
</protein>
<reference evidence="1 2" key="1">
    <citation type="journal article" date="2020" name="Genome Biol. Evol.">
        <title>Comparative genomics of Sclerotiniaceae.</title>
        <authorList>
            <person name="Valero Jimenez C.A."/>
            <person name="Steentjes M."/>
            <person name="Scholten O.E."/>
            <person name="Van Kan J.A.L."/>
        </authorList>
    </citation>
    <scope>NUCLEOTIDE SEQUENCE [LARGE SCALE GENOMIC DNA]</scope>
    <source>
        <strain evidence="1 2">MUCL 94</strain>
    </source>
</reference>